<dbReference type="Proteomes" id="UP000217726">
    <property type="component" value="Unassembled WGS sequence"/>
</dbReference>
<dbReference type="EMBL" id="RJJF01000001">
    <property type="protein sequence ID" value="RNI12673.1"/>
    <property type="molecule type" value="Genomic_DNA"/>
</dbReference>
<dbReference type="EMBL" id="PVBU01000001">
    <property type="protein sequence ID" value="PQV43675.1"/>
    <property type="molecule type" value="Genomic_DNA"/>
</dbReference>
<accession>A0A285EZR9</accession>
<keyword evidence="7" id="KW-1185">Reference proteome</keyword>
<reference evidence="4 9" key="4">
    <citation type="submission" date="2018-10" db="EMBL/GenBank/DDBJ databases">
        <title>Cultivation of a novel Methanohalophilus strain from Kebrit Deep of the Red Sea and a genomic comparison of members of the genus Methanohalophilus.</title>
        <authorList>
            <person name="Guan Y."/>
            <person name="Ngugi D.K."/>
            <person name="Stingl U."/>
        </authorList>
    </citation>
    <scope>NUCLEOTIDE SEQUENCE [LARGE SCALE GENOMIC DNA]</scope>
    <source>
        <strain evidence="4 9">DSM 10369</strain>
    </source>
</reference>
<gene>
    <name evidence="3" type="ORF">B0H22_10194</name>
    <name evidence="6" type="ORF">C7960_1931</name>
    <name evidence="4" type="ORF">EDD83_00640</name>
    <name evidence="5" type="ORF">SAMN06295989_102231</name>
</gene>
<dbReference type="Proteomes" id="UP000251060">
    <property type="component" value="Unassembled WGS sequence"/>
</dbReference>
<dbReference type="PANTHER" id="PTHR30405:SF11">
    <property type="entry name" value="RNA-GUIDED DNA ENDONUCLEASE RV2885C-RELATED"/>
    <property type="match status" value="1"/>
</dbReference>
<protein>
    <submittedName>
        <fullName evidence="4 5">Transposase</fullName>
    </submittedName>
</protein>
<name>A0A285EZR9_9EURY</name>
<organism evidence="5 7">
    <name type="scientific">Methanohalophilus euhalobius</name>
    <dbReference type="NCBI Taxonomy" id="51203"/>
    <lineage>
        <taxon>Archaea</taxon>
        <taxon>Methanobacteriati</taxon>
        <taxon>Methanobacteriota</taxon>
        <taxon>Stenosarchaea group</taxon>
        <taxon>Methanomicrobia</taxon>
        <taxon>Methanosarcinales</taxon>
        <taxon>Methanosarcinaceae</taxon>
        <taxon>Methanohalophilus</taxon>
    </lineage>
</organism>
<dbReference type="Proteomes" id="UP000295404">
    <property type="component" value="Unassembled WGS sequence"/>
</dbReference>
<evidence type="ECO:0000313" key="6">
    <source>
        <dbReference type="EMBL" id="TCL12661.1"/>
    </source>
</evidence>
<feature type="domain" description="Cas12f1-like TNB" evidence="2">
    <location>
        <begin position="248"/>
        <end position="311"/>
    </location>
</feature>
<evidence type="ECO:0000313" key="10">
    <source>
        <dbReference type="Proteomes" id="UP000295404"/>
    </source>
</evidence>
<dbReference type="Proteomes" id="UP000273978">
    <property type="component" value="Unassembled WGS sequence"/>
</dbReference>
<evidence type="ECO:0000256" key="1">
    <source>
        <dbReference type="ARBA" id="ARBA00023125"/>
    </source>
</evidence>
<dbReference type="GO" id="GO:0003677">
    <property type="term" value="F:DNA binding"/>
    <property type="evidence" value="ECO:0007669"/>
    <property type="project" value="UniProtKB-KW"/>
</dbReference>
<dbReference type="AlphaFoldDB" id="A0A285EZR9"/>
<evidence type="ECO:0000313" key="7">
    <source>
        <dbReference type="Proteomes" id="UP000217726"/>
    </source>
</evidence>
<dbReference type="SUPFAM" id="SSF51998">
    <property type="entry name" value="PFL-like glycyl radical enzymes"/>
    <property type="match status" value="1"/>
</dbReference>
<dbReference type="EMBL" id="SMMS01000001">
    <property type="protein sequence ID" value="TCL12661.1"/>
    <property type="molecule type" value="Genomic_DNA"/>
</dbReference>
<sequence length="350" mass="40083">MILTYKIKHHRDFSDELKKAKQVAHYVLEHHPHSAKFSSKDVKQFGLKSVMSNQIIRKYGRNKKIKRVNKVKLTIPKQGIQYAPASQIIKITALKLELKHEIPIYFDTINQIEVDNEYLFVSVTHKENSEYEATEWLGVDRNTTGHIAVVASPDTGKIMKLGKSGQHIHEKYKHIRKNLQKRGKYRKVKQLKNRESRIVRDINHKISKKIVGNAYENGYGIKLEELKGIRKNKKQAKSFRYSLNSWSFYQFQMMIEYKAKLLGVPIAYIDPAYTSQSCSRCGHIGDRNGKNFQCPSCGHVEHADVNAAFNIALSPNIVRFATESDVAKGNTGIPKAAMIRKQSTVEPHAL</sequence>
<dbReference type="PANTHER" id="PTHR30405">
    <property type="entry name" value="TRANSPOSASE"/>
    <property type="match status" value="1"/>
</dbReference>
<evidence type="ECO:0000313" key="5">
    <source>
        <dbReference type="EMBL" id="SNY03924.1"/>
    </source>
</evidence>
<reference evidence="3 8" key="3">
    <citation type="submission" date="2018-02" db="EMBL/GenBank/DDBJ databases">
        <title>Subsurface microbial communities from deep shales in Ohio and West Virginia, USA.</title>
        <authorList>
            <person name="Wrighton K."/>
        </authorList>
    </citation>
    <scope>NUCLEOTIDE SEQUENCE [LARGE SCALE GENOMIC DNA]</scope>
    <source>
        <strain evidence="3 8">DSM 10369</strain>
        <strain evidence="6 10">WG1_MB</strain>
    </source>
</reference>
<evidence type="ECO:0000313" key="3">
    <source>
        <dbReference type="EMBL" id="PQV43675.1"/>
    </source>
</evidence>
<dbReference type="NCBIfam" id="TIGR01766">
    <property type="entry name" value="IS200/IS605 family accessory protein TnpB-like domain"/>
    <property type="match status" value="1"/>
</dbReference>
<keyword evidence="1" id="KW-0238">DNA-binding</keyword>
<reference evidence="7" key="1">
    <citation type="submission" date="2017-09" db="EMBL/GenBank/DDBJ databases">
        <authorList>
            <person name="Varghese N."/>
            <person name="Submissions S."/>
        </authorList>
    </citation>
    <scope>NUCLEOTIDE SEQUENCE [LARGE SCALE GENOMIC DNA]</scope>
    <source>
        <strain evidence="7">WG-1MB</strain>
    </source>
</reference>
<dbReference type="OrthoDB" id="33505at2157"/>
<evidence type="ECO:0000313" key="9">
    <source>
        <dbReference type="Proteomes" id="UP000273978"/>
    </source>
</evidence>
<evidence type="ECO:0000313" key="4">
    <source>
        <dbReference type="EMBL" id="RNI12673.1"/>
    </source>
</evidence>
<evidence type="ECO:0000259" key="2">
    <source>
        <dbReference type="Pfam" id="PF07282"/>
    </source>
</evidence>
<proteinExistence type="predicted"/>
<dbReference type="RefSeq" id="WP_096711812.1">
    <property type="nucleotide sequence ID" value="NZ_OBDR01000002.1"/>
</dbReference>
<reference evidence="5" key="2">
    <citation type="submission" date="2017-09" db="EMBL/GenBank/DDBJ databases">
        <authorList>
            <person name="Ehlers B."/>
            <person name="Leendertz F.H."/>
        </authorList>
    </citation>
    <scope>NUCLEOTIDE SEQUENCE [LARGE SCALE GENOMIC DNA]</scope>
    <source>
        <strain evidence="5">WG-1MB</strain>
    </source>
</reference>
<dbReference type="NCBIfam" id="NF040570">
    <property type="entry name" value="guided_TnpB"/>
    <property type="match status" value="1"/>
</dbReference>
<evidence type="ECO:0000313" key="8">
    <source>
        <dbReference type="Proteomes" id="UP000251060"/>
    </source>
</evidence>
<dbReference type="InterPro" id="IPR051399">
    <property type="entry name" value="RNA-guided_DNA_endo/Transpos"/>
</dbReference>
<dbReference type="Pfam" id="PF07282">
    <property type="entry name" value="Cas12f1-like_TNB"/>
    <property type="match status" value="1"/>
</dbReference>
<dbReference type="EMBL" id="OBDR01000002">
    <property type="protein sequence ID" value="SNY03924.1"/>
    <property type="molecule type" value="Genomic_DNA"/>
</dbReference>
<dbReference type="InterPro" id="IPR010095">
    <property type="entry name" value="Cas12f1-like_TNB"/>
</dbReference>